<protein>
    <submittedName>
        <fullName evidence="2">Uncharacterized protein</fullName>
    </submittedName>
</protein>
<evidence type="ECO:0000313" key="3">
    <source>
        <dbReference type="Proteomes" id="UP000001369"/>
    </source>
</evidence>
<evidence type="ECO:0000313" key="2">
    <source>
        <dbReference type="EMBL" id="ACN99005.1"/>
    </source>
</evidence>
<sequence length="58" mass="6893">MDDLNIDKVFEIKPVSEDQSKREFLKKKKSKVKKETLKEESKEEKENKIKEGHVDLFA</sequence>
<keyword evidence="3" id="KW-1185">Reference proteome</keyword>
<dbReference type="STRING" id="204536.SULAZ_0496"/>
<proteinExistence type="predicted"/>
<dbReference type="EMBL" id="CP001229">
    <property type="protein sequence ID" value="ACN99005.1"/>
    <property type="molecule type" value="Genomic_DNA"/>
</dbReference>
<dbReference type="KEGG" id="saf:SULAZ_0496"/>
<evidence type="ECO:0000256" key="1">
    <source>
        <dbReference type="SAM" id="MobiDB-lite"/>
    </source>
</evidence>
<gene>
    <name evidence="2" type="ordered locus">SULAZ_0496</name>
</gene>
<dbReference type="HOGENOM" id="CLU_3012634_0_0_0"/>
<dbReference type="Proteomes" id="UP000001369">
    <property type="component" value="Chromosome"/>
</dbReference>
<reference evidence="2 3" key="1">
    <citation type="journal article" date="2009" name="J. Bacteriol.">
        <title>Complete and draft genome sequences of six members of the Aquificales.</title>
        <authorList>
            <person name="Reysenbach A.L."/>
            <person name="Hamamura N."/>
            <person name="Podar M."/>
            <person name="Griffiths E."/>
            <person name="Ferreira S."/>
            <person name="Hochstein R."/>
            <person name="Heidelberg J."/>
            <person name="Johnson J."/>
            <person name="Mead D."/>
            <person name="Pohorille A."/>
            <person name="Sarmiento M."/>
            <person name="Schweighofer K."/>
            <person name="Seshadri R."/>
            <person name="Voytek M.A."/>
        </authorList>
    </citation>
    <scope>NUCLEOTIDE SEQUENCE [LARGE SCALE GENOMIC DNA]</scope>
    <source>
        <strain evidence="3">Az-Fu1 / DSM 15241 / OCM 825</strain>
    </source>
</reference>
<dbReference type="AlphaFoldDB" id="C1DTQ1"/>
<name>C1DTQ1_SULAA</name>
<accession>C1DTQ1</accession>
<organism evidence="2 3">
    <name type="scientific">Sulfurihydrogenibium azorense (strain DSM 15241 / OCM 825 / Az-Fu1)</name>
    <dbReference type="NCBI Taxonomy" id="204536"/>
    <lineage>
        <taxon>Bacteria</taxon>
        <taxon>Pseudomonadati</taxon>
        <taxon>Aquificota</taxon>
        <taxon>Aquificia</taxon>
        <taxon>Aquificales</taxon>
        <taxon>Hydrogenothermaceae</taxon>
        <taxon>Sulfurihydrogenibium</taxon>
    </lineage>
</organism>
<dbReference type="RefSeq" id="WP_012674325.1">
    <property type="nucleotide sequence ID" value="NC_012438.1"/>
</dbReference>
<feature type="region of interest" description="Disordered" evidence="1">
    <location>
        <begin position="35"/>
        <end position="58"/>
    </location>
</feature>